<dbReference type="CDD" id="cd09917">
    <property type="entry name" value="F-box_SF"/>
    <property type="match status" value="1"/>
</dbReference>
<dbReference type="EMBL" id="KK207679">
    <property type="protein sequence ID" value="EZF57704.1"/>
    <property type="molecule type" value="Genomic_DNA"/>
</dbReference>
<evidence type="ECO:0000256" key="1">
    <source>
        <dbReference type="SAM" id="MobiDB-lite"/>
    </source>
</evidence>
<feature type="region of interest" description="Disordered" evidence="1">
    <location>
        <begin position="623"/>
        <end position="673"/>
    </location>
</feature>
<name>A0A022WHA6_TRIRU</name>
<protein>
    <recommendedName>
        <fullName evidence="2">F-box domain-containing protein</fullName>
    </recommendedName>
</protein>
<sequence length="673" mass="76013">MAKINSLLDLPVELLQLVLKCCSTPSFLQLIRTCSTLSTIAKTCREVLRHQLLKLPGPLEAGDDGIPLEGLSTAQLYQELMSRADTHLYGANFHSDTTLYTMEEGVIDTKASSFFSTPHEEPQHFAHPSLALVPRGSASVYLYLMGHPSLRPEETMLCAGKLECPSDIPGEIEILRVVNSRSYPNIISVLQRYNPRANPADSPSMHPFVEETMMPYYSARIRLVHYSIDSPKGGWRPTVFTVFPTELEEIYTPLAIDVVDQECVVVSWQHKESPRVTKVCLHKYDESDVVVRKGGCSYVEYNTTTLVDGDEIARRRHFSDSAMHLPDPIVQVRFNDRHQQVIYWHSSSIIYDQFQRILSSSDTSSSGSAHRGRLLDNICYARRPEYDGTSPPISSRFQVGIPFYGYHIRNFANGVCDWYYASVGFTRLPPNGRVGAYILRSTAQCRSDRCAHILNLDRGRRIERWVTVAKLWGFKPNESNLTGLIASSPRGTRLAIANWKTLYVWPLEPYHVLMRNKEAYYPPSMYYPGDPGACARASTVPRSSGEEDYEKTEDGWKDVVELKPIILNLDAVCFGLKFTNGENELTLLTDKGLMFWQLGSNRSALRLKGVIKAEEDVVADELSKRPLSYGNVVGDETEAEDEDEDEDEDMHDDDMEAEDEDEDDDGEEMDLDA</sequence>
<dbReference type="AlphaFoldDB" id="A0A022WHA6"/>
<dbReference type="OrthoDB" id="6058203at2759"/>
<feature type="domain" description="F-box" evidence="2">
    <location>
        <begin position="4"/>
        <end position="51"/>
    </location>
</feature>
<evidence type="ECO:0000259" key="2">
    <source>
        <dbReference type="PROSITE" id="PS50181"/>
    </source>
</evidence>
<reference evidence="3" key="1">
    <citation type="submission" date="2014-02" db="EMBL/GenBank/DDBJ databases">
        <title>The Genome Sequence of Trichophyton rubrum (morphotype fischeri) CBS 288.86.</title>
        <authorList>
            <consortium name="The Broad Institute Genomics Platform"/>
            <person name="Cuomo C.A."/>
            <person name="White T.C."/>
            <person name="Graser Y."/>
            <person name="Martinez-Rossi N."/>
            <person name="Heitman J."/>
            <person name="Young S.K."/>
            <person name="Zeng Q."/>
            <person name="Gargeya S."/>
            <person name="Abouelleil A."/>
            <person name="Alvarado L."/>
            <person name="Chapman S.B."/>
            <person name="Gainer-Dewar J."/>
            <person name="Goldberg J."/>
            <person name="Griggs A."/>
            <person name="Gujja S."/>
            <person name="Hansen M."/>
            <person name="Howarth C."/>
            <person name="Imamovic A."/>
            <person name="Larimer J."/>
            <person name="Martinez D."/>
            <person name="Murphy C."/>
            <person name="Pearson M.D."/>
            <person name="Persinoti G."/>
            <person name="Poon T."/>
            <person name="Priest M."/>
            <person name="Roberts A.D."/>
            <person name="Saif S."/>
            <person name="Shea T.D."/>
            <person name="Sykes S.N."/>
            <person name="Wortman J."/>
            <person name="Nusbaum C."/>
            <person name="Birren B."/>
        </authorList>
    </citation>
    <scope>NUCLEOTIDE SEQUENCE [LARGE SCALE GENOMIC DNA]</scope>
    <source>
        <strain evidence="3">CBS 288.86</strain>
    </source>
</reference>
<evidence type="ECO:0000313" key="3">
    <source>
        <dbReference type="EMBL" id="EZF57704.1"/>
    </source>
</evidence>
<proteinExistence type="predicted"/>
<dbReference type="Proteomes" id="UP000023758">
    <property type="component" value="Unassembled WGS sequence"/>
</dbReference>
<dbReference type="HOGENOM" id="CLU_029869_0_0_1"/>
<organism evidence="3">
    <name type="scientific">Trichophyton rubrum CBS 288.86</name>
    <dbReference type="NCBI Taxonomy" id="1215330"/>
    <lineage>
        <taxon>Eukaryota</taxon>
        <taxon>Fungi</taxon>
        <taxon>Dikarya</taxon>
        <taxon>Ascomycota</taxon>
        <taxon>Pezizomycotina</taxon>
        <taxon>Eurotiomycetes</taxon>
        <taxon>Eurotiomycetidae</taxon>
        <taxon>Onygenales</taxon>
        <taxon>Arthrodermataceae</taxon>
        <taxon>Trichophyton</taxon>
    </lineage>
</organism>
<feature type="compositionally biased region" description="Acidic residues" evidence="1">
    <location>
        <begin position="635"/>
        <end position="673"/>
    </location>
</feature>
<dbReference type="InterPro" id="IPR001810">
    <property type="entry name" value="F-box_dom"/>
</dbReference>
<dbReference type="PROSITE" id="PS50181">
    <property type="entry name" value="FBOX"/>
    <property type="match status" value="1"/>
</dbReference>
<gene>
    <name evidence="3" type="ORF">H103_00117</name>
</gene>
<accession>A0A022WHA6</accession>